<gene>
    <name evidence="2" type="ORF">EM848_08915</name>
    <name evidence="1" type="ORF">EMO90_10540</name>
</gene>
<accession>A0A5J5DT57</accession>
<reference evidence="3 4" key="1">
    <citation type="journal article" date="2019" name="Syst. Appl. Microbiol.">
        <title>Characterization of Bifidobacterium species in feaces of the Egyptian fruit bat: Description of B. vespertilionis sp. nov. and B. rousetti sp. nov.</title>
        <authorList>
            <person name="Modesto M."/>
            <person name="Satti M."/>
            <person name="Watanabe K."/>
            <person name="Puglisi E."/>
            <person name="Morelli L."/>
            <person name="Huang C.-H."/>
            <person name="Liou J.-S."/>
            <person name="Miyashita M."/>
            <person name="Tamura T."/>
            <person name="Saito S."/>
            <person name="Mori K."/>
            <person name="Huang L."/>
            <person name="Sciavilla P."/>
            <person name="Sandri C."/>
            <person name="Spiezio C."/>
            <person name="Vitali F."/>
            <person name="Cavalieri D."/>
            <person name="Perpetuini G."/>
            <person name="Tofalo R."/>
            <person name="Bonetti A."/>
            <person name="Arita M."/>
            <person name="Mattarelli P."/>
        </authorList>
    </citation>
    <scope>NUCLEOTIDE SEQUENCE [LARGE SCALE GENOMIC DNA]</scope>
    <source>
        <strain evidence="1 4">RST16</strain>
        <strain evidence="2 3">RST8</strain>
    </source>
</reference>
<dbReference type="Proteomes" id="UP000345527">
    <property type="component" value="Unassembled WGS sequence"/>
</dbReference>
<evidence type="ECO:0000313" key="2">
    <source>
        <dbReference type="EMBL" id="KAA8822318.1"/>
    </source>
</evidence>
<evidence type="ECO:0000313" key="3">
    <source>
        <dbReference type="Proteomes" id="UP000345527"/>
    </source>
</evidence>
<name>A0A5J5DT57_9BIFI</name>
<keyword evidence="4" id="KW-1185">Reference proteome</keyword>
<comment type="caution">
    <text evidence="2">The sequence shown here is derived from an EMBL/GenBank/DDBJ whole genome shotgun (WGS) entry which is preliminary data.</text>
</comment>
<dbReference type="AlphaFoldDB" id="A0A5J5DT57"/>
<proteinExistence type="predicted"/>
<dbReference type="EMBL" id="RZOA01000018">
    <property type="protein sequence ID" value="KAA8822318.1"/>
    <property type="molecule type" value="Genomic_DNA"/>
</dbReference>
<dbReference type="OrthoDB" id="3239634at2"/>
<dbReference type="RefSeq" id="WP_150354582.1">
    <property type="nucleotide sequence ID" value="NZ_RZNZ01000017.1"/>
</dbReference>
<dbReference type="Proteomes" id="UP000374630">
    <property type="component" value="Unassembled WGS sequence"/>
</dbReference>
<sequence length="211" mass="23386">MKTTKRKPHLPPEDDTLIRLSELPGPLGLSALSRMGILTALDDSTMYLSAQALSIPGRAAIAQTMVPLGATACTTLALWVWLGGTFPPNIQIVSHSHYRELVHSRRIMVRDRRLSERDISRLGQLRVTTPARTACDIACENPTRLGDISPVNAVLELMNEFDVTPDDCLRILWDNTRWPGHSRGVDLINRIAATRKEDGTVETDDDAQDKP</sequence>
<organism evidence="2 3">
    <name type="scientific">Bifidobacterium vespertilionis</name>
    <dbReference type="NCBI Taxonomy" id="2562524"/>
    <lineage>
        <taxon>Bacteria</taxon>
        <taxon>Bacillati</taxon>
        <taxon>Actinomycetota</taxon>
        <taxon>Actinomycetes</taxon>
        <taxon>Bifidobacteriales</taxon>
        <taxon>Bifidobacteriaceae</taxon>
        <taxon>Bifidobacterium</taxon>
    </lineage>
</organism>
<evidence type="ECO:0000313" key="1">
    <source>
        <dbReference type="EMBL" id="KAA8818030.1"/>
    </source>
</evidence>
<dbReference type="EMBL" id="RZNZ01000017">
    <property type="protein sequence ID" value="KAA8818030.1"/>
    <property type="molecule type" value="Genomic_DNA"/>
</dbReference>
<evidence type="ECO:0000313" key="4">
    <source>
        <dbReference type="Proteomes" id="UP000374630"/>
    </source>
</evidence>
<protein>
    <submittedName>
        <fullName evidence="2">Uncharacterized protein</fullName>
    </submittedName>
</protein>